<evidence type="ECO:0000313" key="2">
    <source>
        <dbReference type="EMBL" id="MFC0273877.1"/>
    </source>
</evidence>
<dbReference type="InterPro" id="IPR052018">
    <property type="entry name" value="PHP_domain"/>
</dbReference>
<accession>A0ABV6GJJ9</accession>
<dbReference type="InterPro" id="IPR016195">
    <property type="entry name" value="Pol/histidinol_Pase-like"/>
</dbReference>
<comment type="caution">
    <text evidence="2">The sequence shown here is derived from an EMBL/GenBank/DDBJ whole genome shotgun (WGS) entry which is preliminary data.</text>
</comment>
<dbReference type="Proteomes" id="UP001589854">
    <property type="component" value="Unassembled WGS sequence"/>
</dbReference>
<proteinExistence type="predicted"/>
<dbReference type="Gene3D" id="3.20.20.140">
    <property type="entry name" value="Metal-dependent hydrolases"/>
    <property type="match status" value="1"/>
</dbReference>
<keyword evidence="3" id="KW-1185">Reference proteome</keyword>
<evidence type="ECO:0000313" key="3">
    <source>
        <dbReference type="Proteomes" id="UP001589854"/>
    </source>
</evidence>
<protein>
    <submittedName>
        <fullName evidence="2">CehA/McbA family metallohydrolase</fullName>
    </submittedName>
</protein>
<sequence>MSKNDVKKMTIEQHFNPEQQGQYIEVPFEMPSNAVILRVTYHVEGTESVIDLGVKDPLRIRGWSGGARKEFRIENHVATPGYLSGPLHEGKWSVLLGLYKIQSDGCSVQLSVEISIGQPQWLKGDLHTHTVHSDGQYQFHDVVSIASERELDFIALTDHNTVSQNYTYPRNTNILFIPGLELTTNYGHSNLLGIEDPNIDFRITKGKDEKIKDALASAKSKGAKIVLNHPHCPYCPWEWDFDVEFDWVEVWNGPWREGNEATLKWWHGQLCLGKRIVAVGGSDVHRPDPFVKHGYPTTWVYSNGKTVEKILEAIDQGHVFISYSPTGPRAELIYGTYMMGDIAVQREDQYLEVKLDQLKHGDEVKFISNEKVEKSVQIFDKQNLTEHLHISTQKFIRVEVWRYFSETDNNSLALASNPIYFSTSLS</sequence>
<reference evidence="2 3" key="1">
    <citation type="submission" date="2024-09" db="EMBL/GenBank/DDBJ databases">
        <authorList>
            <person name="Sun Q."/>
            <person name="Mori K."/>
        </authorList>
    </citation>
    <scope>NUCLEOTIDE SEQUENCE [LARGE SCALE GENOMIC DNA]</scope>
    <source>
        <strain evidence="2 3">CCM 7228</strain>
    </source>
</reference>
<dbReference type="NCBIfam" id="NF038032">
    <property type="entry name" value="CehA_McbA_metalo"/>
    <property type="match status" value="1"/>
</dbReference>
<gene>
    <name evidence="2" type="ORF">ACFFIX_21055</name>
</gene>
<dbReference type="EMBL" id="JBHLVO010000026">
    <property type="protein sequence ID" value="MFC0273877.1"/>
    <property type="molecule type" value="Genomic_DNA"/>
</dbReference>
<dbReference type="PANTHER" id="PTHR42924:SF3">
    <property type="entry name" value="POLYMERASE_HISTIDINOL PHOSPHATASE N-TERMINAL DOMAIN-CONTAINING PROTEIN"/>
    <property type="match status" value="1"/>
</dbReference>
<dbReference type="SUPFAM" id="SSF89550">
    <property type="entry name" value="PHP domain-like"/>
    <property type="match status" value="1"/>
</dbReference>
<name>A0ABV6GJJ9_9BACI</name>
<dbReference type="SMART" id="SM00481">
    <property type="entry name" value="POLIIIAc"/>
    <property type="match status" value="1"/>
</dbReference>
<dbReference type="RefSeq" id="WP_378937611.1">
    <property type="nucleotide sequence ID" value="NZ_JBHLVO010000026.1"/>
</dbReference>
<evidence type="ECO:0000259" key="1">
    <source>
        <dbReference type="SMART" id="SM00481"/>
    </source>
</evidence>
<dbReference type="InterPro" id="IPR003141">
    <property type="entry name" value="Pol/His_phosphatase_N"/>
</dbReference>
<organism evidence="2 3">
    <name type="scientific">Metabacillus herbersteinensis</name>
    <dbReference type="NCBI Taxonomy" id="283816"/>
    <lineage>
        <taxon>Bacteria</taxon>
        <taxon>Bacillati</taxon>
        <taxon>Bacillota</taxon>
        <taxon>Bacilli</taxon>
        <taxon>Bacillales</taxon>
        <taxon>Bacillaceae</taxon>
        <taxon>Metabacillus</taxon>
    </lineage>
</organism>
<dbReference type="PANTHER" id="PTHR42924">
    <property type="entry name" value="EXONUCLEASE"/>
    <property type="match status" value="1"/>
</dbReference>
<feature type="domain" description="Polymerase/histidinol phosphatase N-terminal" evidence="1">
    <location>
        <begin position="124"/>
        <end position="186"/>
    </location>
</feature>